<dbReference type="AlphaFoldDB" id="A0A5A7UW55"/>
<organism evidence="1 3">
    <name type="scientific">Cucumis melo var. makuwa</name>
    <name type="common">Oriental melon</name>
    <dbReference type="NCBI Taxonomy" id="1194695"/>
    <lineage>
        <taxon>Eukaryota</taxon>
        <taxon>Viridiplantae</taxon>
        <taxon>Streptophyta</taxon>
        <taxon>Embryophyta</taxon>
        <taxon>Tracheophyta</taxon>
        <taxon>Spermatophyta</taxon>
        <taxon>Magnoliopsida</taxon>
        <taxon>eudicotyledons</taxon>
        <taxon>Gunneridae</taxon>
        <taxon>Pentapetalae</taxon>
        <taxon>rosids</taxon>
        <taxon>fabids</taxon>
        <taxon>Cucurbitales</taxon>
        <taxon>Cucurbitaceae</taxon>
        <taxon>Benincaseae</taxon>
        <taxon>Cucumis</taxon>
    </lineage>
</organism>
<sequence length="80" mass="9149">MKEFSKMLVIKTSLSDIAKNLELMRLQSEKQQWMLLMMMELNAKERSIMIERMTESAACDFAIAKGKESEATSSKVAELD</sequence>
<comment type="caution">
    <text evidence="1">The sequence shown here is derived from an EMBL/GenBank/DDBJ whole genome shotgun (WGS) entry which is preliminary data.</text>
</comment>
<evidence type="ECO:0000313" key="4">
    <source>
        <dbReference type="Proteomes" id="UP000321947"/>
    </source>
</evidence>
<dbReference type="GO" id="GO:0032259">
    <property type="term" value="P:methylation"/>
    <property type="evidence" value="ECO:0007669"/>
    <property type="project" value="UniProtKB-KW"/>
</dbReference>
<dbReference type="Proteomes" id="UP000321393">
    <property type="component" value="Unassembled WGS sequence"/>
</dbReference>
<name>A0A5A7UW55_CUCMM</name>
<dbReference type="GO" id="GO:0008168">
    <property type="term" value="F:methyltransferase activity"/>
    <property type="evidence" value="ECO:0007669"/>
    <property type="project" value="UniProtKB-KW"/>
</dbReference>
<proteinExistence type="predicted"/>
<evidence type="ECO:0000313" key="1">
    <source>
        <dbReference type="EMBL" id="KAA0060213.1"/>
    </source>
</evidence>
<evidence type="ECO:0000313" key="2">
    <source>
        <dbReference type="EMBL" id="TYJ95587.1"/>
    </source>
</evidence>
<gene>
    <name evidence="2" type="ORF">E5676_scaffold767G001000</name>
    <name evidence="1" type="ORF">E6C27_scaffold386G00340</name>
</gene>
<keyword evidence="2" id="KW-0489">Methyltransferase</keyword>
<dbReference type="EMBL" id="SSTE01005687">
    <property type="protein sequence ID" value="KAA0060213.1"/>
    <property type="molecule type" value="Genomic_DNA"/>
</dbReference>
<dbReference type="Proteomes" id="UP000321947">
    <property type="component" value="Unassembled WGS sequence"/>
</dbReference>
<evidence type="ECO:0000313" key="3">
    <source>
        <dbReference type="Proteomes" id="UP000321393"/>
    </source>
</evidence>
<accession>A0A5A7UW55</accession>
<dbReference type="EMBL" id="SSTD01020139">
    <property type="protein sequence ID" value="TYJ95587.1"/>
    <property type="molecule type" value="Genomic_DNA"/>
</dbReference>
<keyword evidence="2" id="KW-0808">Transferase</keyword>
<reference evidence="3 4" key="1">
    <citation type="submission" date="2019-08" db="EMBL/GenBank/DDBJ databases">
        <title>Draft genome sequences of two oriental melons (Cucumis melo L. var makuwa).</title>
        <authorList>
            <person name="Kwon S.-Y."/>
        </authorList>
    </citation>
    <scope>NUCLEOTIDE SEQUENCE [LARGE SCALE GENOMIC DNA]</scope>
    <source>
        <strain evidence="4">cv. Chang Bougi</strain>
        <strain evidence="3">cv. SW 3</strain>
        <tissue evidence="1">Leaf</tissue>
    </source>
</reference>
<protein>
    <submittedName>
        <fullName evidence="1">Histone-lysine N-methyltransferase ASHR1 isoform X3</fullName>
    </submittedName>
</protein>